<proteinExistence type="predicted"/>
<dbReference type="InterPro" id="IPR001962">
    <property type="entry name" value="Asn_synthase"/>
</dbReference>
<dbReference type="Gene3D" id="3.40.50.620">
    <property type="entry name" value="HUPs"/>
    <property type="match status" value="1"/>
</dbReference>
<comment type="pathway">
    <text evidence="1">Amino-acid biosynthesis; L-asparagine biosynthesis; L-asparagine from L-aspartate (L-Gln route): step 1/1.</text>
</comment>
<gene>
    <name evidence="5" type="ORF">COZ71_00850</name>
</gene>
<sequence>FFKKTTAKDFLDKIFYVDVKMFLMDNLMTKVDRASMAVGLETIKPFLDKELMDFVGRIPSRFKIKGTTGRNTKYILKQAISNLVPIDVIEKKKQGFEPPLVKWLRGELKGFAQEILFDSKTRQRGYFNFNYIEQIWNEHQKKTADHTMRIWELLVFEMWYRYFIEGEKQFLNKIEG</sequence>
<dbReference type="EMBL" id="PFIC01000021">
    <property type="protein sequence ID" value="PIX17909.1"/>
    <property type="molecule type" value="Genomic_DNA"/>
</dbReference>
<organism evidence="5 6">
    <name type="scientific">Candidatus Desantisbacteria bacterium CG_4_8_14_3_um_filter_40_12</name>
    <dbReference type="NCBI Taxonomy" id="1974545"/>
    <lineage>
        <taxon>Bacteria</taxon>
        <taxon>Candidatus Desantisiibacteriota</taxon>
    </lineage>
</organism>
<dbReference type="CDD" id="cd01991">
    <property type="entry name" value="Asn_synthase_B_C"/>
    <property type="match status" value="1"/>
</dbReference>
<evidence type="ECO:0000313" key="5">
    <source>
        <dbReference type="EMBL" id="PIX17909.1"/>
    </source>
</evidence>
<dbReference type="EC" id="6.3.5.4" evidence="2"/>
<dbReference type="SUPFAM" id="SSF52402">
    <property type="entry name" value="Adenine nucleotide alpha hydrolases-like"/>
    <property type="match status" value="1"/>
</dbReference>
<reference evidence="6" key="1">
    <citation type="submission" date="2017-09" db="EMBL/GenBank/DDBJ databases">
        <title>Depth-based differentiation of microbial function through sediment-hosted aquifers and enrichment of novel symbionts in the deep terrestrial subsurface.</title>
        <authorList>
            <person name="Probst A.J."/>
            <person name="Ladd B."/>
            <person name="Jarett J.K."/>
            <person name="Geller-Mcgrath D.E."/>
            <person name="Sieber C.M.K."/>
            <person name="Emerson J.B."/>
            <person name="Anantharaman K."/>
            <person name="Thomas B.C."/>
            <person name="Malmstrom R."/>
            <person name="Stieglmeier M."/>
            <person name="Klingl A."/>
            <person name="Woyke T."/>
            <person name="Ryan C.M."/>
            <person name="Banfield J.F."/>
        </authorList>
    </citation>
    <scope>NUCLEOTIDE SEQUENCE [LARGE SCALE GENOMIC DNA]</scope>
</reference>
<dbReference type="GO" id="GO:0006529">
    <property type="term" value="P:asparagine biosynthetic process"/>
    <property type="evidence" value="ECO:0007669"/>
    <property type="project" value="InterPro"/>
</dbReference>
<dbReference type="GO" id="GO:0005829">
    <property type="term" value="C:cytosol"/>
    <property type="evidence" value="ECO:0007669"/>
    <property type="project" value="TreeGrafter"/>
</dbReference>
<comment type="caution">
    <text evidence="5">The sequence shown here is derived from an EMBL/GenBank/DDBJ whole genome shotgun (WGS) entry which is preliminary data.</text>
</comment>
<accession>A0A2M7JET7</accession>
<dbReference type="Proteomes" id="UP000229297">
    <property type="component" value="Unassembled WGS sequence"/>
</dbReference>
<evidence type="ECO:0000256" key="2">
    <source>
        <dbReference type="ARBA" id="ARBA00012737"/>
    </source>
</evidence>
<dbReference type="PANTHER" id="PTHR43284">
    <property type="entry name" value="ASPARAGINE SYNTHETASE (GLUTAMINE-HYDROLYZING)"/>
    <property type="match status" value="1"/>
</dbReference>
<evidence type="ECO:0000256" key="1">
    <source>
        <dbReference type="ARBA" id="ARBA00005187"/>
    </source>
</evidence>
<dbReference type="GO" id="GO:0004066">
    <property type="term" value="F:asparagine synthase (glutamine-hydrolyzing) activity"/>
    <property type="evidence" value="ECO:0007669"/>
    <property type="project" value="UniProtKB-EC"/>
</dbReference>
<dbReference type="AlphaFoldDB" id="A0A2M7JET7"/>
<feature type="non-terminal residue" evidence="5">
    <location>
        <position position="1"/>
    </location>
</feature>
<evidence type="ECO:0000256" key="3">
    <source>
        <dbReference type="ARBA" id="ARBA00048741"/>
    </source>
</evidence>
<comment type="catalytic activity">
    <reaction evidence="3">
        <text>L-aspartate + L-glutamine + ATP + H2O = L-asparagine + L-glutamate + AMP + diphosphate + H(+)</text>
        <dbReference type="Rhea" id="RHEA:12228"/>
        <dbReference type="ChEBI" id="CHEBI:15377"/>
        <dbReference type="ChEBI" id="CHEBI:15378"/>
        <dbReference type="ChEBI" id="CHEBI:29985"/>
        <dbReference type="ChEBI" id="CHEBI:29991"/>
        <dbReference type="ChEBI" id="CHEBI:30616"/>
        <dbReference type="ChEBI" id="CHEBI:33019"/>
        <dbReference type="ChEBI" id="CHEBI:58048"/>
        <dbReference type="ChEBI" id="CHEBI:58359"/>
        <dbReference type="ChEBI" id="CHEBI:456215"/>
        <dbReference type="EC" id="6.3.5.4"/>
    </reaction>
</comment>
<dbReference type="InterPro" id="IPR051786">
    <property type="entry name" value="ASN_synthetase/amidase"/>
</dbReference>
<feature type="domain" description="Asparagine synthetase" evidence="4">
    <location>
        <begin position="5"/>
        <end position="161"/>
    </location>
</feature>
<dbReference type="PANTHER" id="PTHR43284:SF1">
    <property type="entry name" value="ASPARAGINE SYNTHETASE"/>
    <property type="match status" value="1"/>
</dbReference>
<protein>
    <recommendedName>
        <fullName evidence="2">asparagine synthase (glutamine-hydrolyzing)</fullName>
        <ecNumber evidence="2">6.3.5.4</ecNumber>
    </recommendedName>
</protein>
<evidence type="ECO:0000313" key="6">
    <source>
        <dbReference type="Proteomes" id="UP000229297"/>
    </source>
</evidence>
<dbReference type="Pfam" id="PF00733">
    <property type="entry name" value="Asn_synthase"/>
    <property type="match status" value="1"/>
</dbReference>
<name>A0A2M7JET7_9BACT</name>
<dbReference type="InterPro" id="IPR014729">
    <property type="entry name" value="Rossmann-like_a/b/a_fold"/>
</dbReference>
<evidence type="ECO:0000259" key="4">
    <source>
        <dbReference type="Pfam" id="PF00733"/>
    </source>
</evidence>